<dbReference type="InterPro" id="IPR004358">
    <property type="entry name" value="Sig_transdc_His_kin-like_C"/>
</dbReference>
<dbReference type="InterPro" id="IPR036890">
    <property type="entry name" value="HATPase_C_sf"/>
</dbReference>
<dbReference type="EMBL" id="SELH01000016">
    <property type="protein sequence ID" value="TWP29073.1"/>
    <property type="molecule type" value="Genomic_DNA"/>
</dbReference>
<dbReference type="SMART" id="SM00387">
    <property type="entry name" value="HATPase_c"/>
    <property type="match status" value="1"/>
</dbReference>
<keyword evidence="4" id="KW-0597">Phosphoprotein</keyword>
<evidence type="ECO:0000256" key="3">
    <source>
        <dbReference type="ARBA" id="ARBA00012438"/>
    </source>
</evidence>
<keyword evidence="5" id="KW-0808">Transferase</keyword>
<evidence type="ECO:0000256" key="1">
    <source>
        <dbReference type="ARBA" id="ARBA00000085"/>
    </source>
</evidence>
<keyword evidence="13" id="KW-1185">Reference proteome</keyword>
<evidence type="ECO:0000256" key="10">
    <source>
        <dbReference type="SAM" id="Phobius"/>
    </source>
</evidence>
<dbReference type="SUPFAM" id="SSF47384">
    <property type="entry name" value="Homodimeric domain of signal transducing histidine kinase"/>
    <property type="match status" value="1"/>
</dbReference>
<keyword evidence="7 12" id="KW-0418">Kinase</keyword>
<comment type="caution">
    <text evidence="12">The sequence shown here is derived from an EMBL/GenBank/DDBJ whole genome shotgun (WGS) entry which is preliminary data.</text>
</comment>
<dbReference type="OrthoDB" id="9776727at2"/>
<dbReference type="InterPro" id="IPR036097">
    <property type="entry name" value="HisK_dim/P_sf"/>
</dbReference>
<dbReference type="Pfam" id="PF02518">
    <property type="entry name" value="HATPase_c"/>
    <property type="match status" value="1"/>
</dbReference>
<evidence type="ECO:0000256" key="8">
    <source>
        <dbReference type="ARBA" id="ARBA00022989"/>
    </source>
</evidence>
<dbReference type="InterPro" id="IPR003594">
    <property type="entry name" value="HATPase_dom"/>
</dbReference>
<evidence type="ECO:0000256" key="6">
    <source>
        <dbReference type="ARBA" id="ARBA00022692"/>
    </source>
</evidence>
<reference evidence="12 13" key="1">
    <citation type="submission" date="2019-02" db="EMBL/GenBank/DDBJ databases">
        <title>Apibacter muscae sp. nov.: a novel member of the house fly microbiota.</title>
        <authorList>
            <person name="Park R."/>
        </authorList>
    </citation>
    <scope>NUCLEOTIDE SEQUENCE [LARGE SCALE GENOMIC DNA]</scope>
    <source>
        <strain evidence="12 13">AL1</strain>
    </source>
</reference>
<dbReference type="Gene3D" id="1.10.287.130">
    <property type="match status" value="1"/>
</dbReference>
<organism evidence="12 13">
    <name type="scientific">Apibacter muscae</name>
    <dbReference type="NCBI Taxonomy" id="2509004"/>
    <lineage>
        <taxon>Bacteria</taxon>
        <taxon>Pseudomonadati</taxon>
        <taxon>Bacteroidota</taxon>
        <taxon>Flavobacteriia</taxon>
        <taxon>Flavobacteriales</taxon>
        <taxon>Weeksellaceae</taxon>
        <taxon>Apibacter</taxon>
    </lineage>
</organism>
<keyword evidence="8 10" id="KW-1133">Transmembrane helix</keyword>
<feature type="domain" description="Histidine kinase" evidence="11">
    <location>
        <begin position="270"/>
        <end position="477"/>
    </location>
</feature>
<dbReference type="CDD" id="cd00082">
    <property type="entry name" value="HisKA"/>
    <property type="match status" value="1"/>
</dbReference>
<dbReference type="GO" id="GO:0000155">
    <property type="term" value="F:phosphorelay sensor kinase activity"/>
    <property type="evidence" value="ECO:0007669"/>
    <property type="project" value="InterPro"/>
</dbReference>
<dbReference type="CDD" id="cd00075">
    <property type="entry name" value="HATPase"/>
    <property type="match status" value="1"/>
</dbReference>
<dbReference type="AlphaFoldDB" id="A0A563DGT5"/>
<evidence type="ECO:0000256" key="9">
    <source>
        <dbReference type="ARBA" id="ARBA00023136"/>
    </source>
</evidence>
<evidence type="ECO:0000256" key="4">
    <source>
        <dbReference type="ARBA" id="ARBA00022553"/>
    </source>
</evidence>
<evidence type="ECO:0000256" key="7">
    <source>
        <dbReference type="ARBA" id="ARBA00022777"/>
    </source>
</evidence>
<evidence type="ECO:0000313" key="12">
    <source>
        <dbReference type="EMBL" id="TWP29073.1"/>
    </source>
</evidence>
<proteinExistence type="predicted"/>
<evidence type="ECO:0000256" key="5">
    <source>
        <dbReference type="ARBA" id="ARBA00022679"/>
    </source>
</evidence>
<dbReference type="RefSeq" id="WP_146292107.1">
    <property type="nucleotide sequence ID" value="NZ_SELH01000016.1"/>
</dbReference>
<protein>
    <recommendedName>
        <fullName evidence="3">histidine kinase</fullName>
        <ecNumber evidence="3">2.7.13.3</ecNumber>
    </recommendedName>
</protein>
<dbReference type="PRINTS" id="PR00344">
    <property type="entry name" value="BCTRLSENSOR"/>
</dbReference>
<dbReference type="Proteomes" id="UP000319499">
    <property type="component" value="Unassembled WGS sequence"/>
</dbReference>
<gene>
    <name evidence="12" type="ORF">ETU09_04320</name>
</gene>
<dbReference type="SMART" id="SM00388">
    <property type="entry name" value="HisKA"/>
    <property type="match status" value="1"/>
</dbReference>
<dbReference type="InterPro" id="IPR050398">
    <property type="entry name" value="HssS/ArlS-like"/>
</dbReference>
<dbReference type="InterPro" id="IPR003661">
    <property type="entry name" value="HisK_dim/P_dom"/>
</dbReference>
<dbReference type="PANTHER" id="PTHR45528">
    <property type="entry name" value="SENSOR HISTIDINE KINASE CPXA"/>
    <property type="match status" value="1"/>
</dbReference>
<keyword evidence="9 10" id="KW-0472">Membrane</keyword>
<feature type="transmembrane region" description="Helical" evidence="10">
    <location>
        <begin position="12"/>
        <end position="35"/>
    </location>
</feature>
<dbReference type="SUPFAM" id="SSF55874">
    <property type="entry name" value="ATPase domain of HSP90 chaperone/DNA topoisomerase II/histidine kinase"/>
    <property type="match status" value="1"/>
</dbReference>
<evidence type="ECO:0000313" key="13">
    <source>
        <dbReference type="Proteomes" id="UP000319499"/>
    </source>
</evidence>
<feature type="transmembrane region" description="Helical" evidence="10">
    <location>
        <begin position="178"/>
        <end position="199"/>
    </location>
</feature>
<dbReference type="PANTHER" id="PTHR45528:SF9">
    <property type="entry name" value="SENSOR HISTIDINE KINASE YBDK"/>
    <property type="match status" value="1"/>
</dbReference>
<dbReference type="Gene3D" id="6.10.340.10">
    <property type="match status" value="1"/>
</dbReference>
<dbReference type="Pfam" id="PF00512">
    <property type="entry name" value="HisKA"/>
    <property type="match status" value="1"/>
</dbReference>
<dbReference type="GO" id="GO:0016020">
    <property type="term" value="C:membrane"/>
    <property type="evidence" value="ECO:0007669"/>
    <property type="project" value="UniProtKB-SubCell"/>
</dbReference>
<comment type="subcellular location">
    <subcellularLocation>
        <location evidence="2">Membrane</location>
        <topology evidence="2">Multi-pass membrane protein</topology>
    </subcellularLocation>
</comment>
<evidence type="ECO:0000259" key="11">
    <source>
        <dbReference type="PROSITE" id="PS50109"/>
    </source>
</evidence>
<dbReference type="EC" id="2.7.13.3" evidence="3"/>
<name>A0A563DGT5_9FLAO</name>
<comment type="catalytic activity">
    <reaction evidence="1">
        <text>ATP + protein L-histidine = ADP + protein N-phospho-L-histidine.</text>
        <dbReference type="EC" id="2.7.13.3"/>
    </reaction>
</comment>
<sequence>MYKRFPLSLRIFLVIILVVVSSMFAMGLITFYQYVRIAREYNNKKLERKEQLIVETFDYLLSKKNTASSEVKDKIGNKIYEISDINNLDINFYSLNGNFLLGNKIPDASSKFIPKEYLKSLSINNDRIKINKKSPLTGENYATIYRYIYNNNYEPIAIINFPFLHDEFFLKKDFHTLLYRYLVIMLIVLVVSGVFSWFFSQTLTRKIKDLAQRLSDTGALTNNRPILYNYIDEISPLVKAYNIMLVKFKEQTDALIKSEKDNAWQQMARQVAHEIKNPLTPMRLEIQSFQLRFNPEDPEIKDKLNKLIRSLITQIDTIASIAEAFSDFAKMSIKKDEKINVLEIAKNSLEIFPSQYIEIVAEENIILNFDPNLLNRILTNLVKNAFQAIPENQTPEIIVRITQDNHNVYFLVIDNGTGIPKEIQSKIFTPQFSTKSSGSGLGLAIIKKIIEEYNGSINFTSEEDVGSVFKFEIPKGE</sequence>
<dbReference type="InterPro" id="IPR005467">
    <property type="entry name" value="His_kinase_dom"/>
</dbReference>
<accession>A0A563DGT5</accession>
<keyword evidence="6 10" id="KW-0812">Transmembrane</keyword>
<evidence type="ECO:0000256" key="2">
    <source>
        <dbReference type="ARBA" id="ARBA00004141"/>
    </source>
</evidence>
<dbReference type="Gene3D" id="3.30.565.10">
    <property type="entry name" value="Histidine kinase-like ATPase, C-terminal domain"/>
    <property type="match status" value="1"/>
</dbReference>
<dbReference type="PROSITE" id="PS50109">
    <property type="entry name" value="HIS_KIN"/>
    <property type="match status" value="1"/>
</dbReference>